<keyword evidence="8" id="KW-0560">Oxidoreductase</keyword>
<evidence type="ECO:0000256" key="3">
    <source>
        <dbReference type="ARBA" id="ARBA00013223"/>
    </source>
</evidence>
<name>A0A1H2BL72_9BRAD</name>
<dbReference type="EC" id="1.18.1.2" evidence="3"/>
<evidence type="ECO:0000256" key="6">
    <source>
        <dbReference type="ARBA" id="ARBA00022827"/>
    </source>
</evidence>
<evidence type="ECO:0000256" key="7">
    <source>
        <dbReference type="ARBA" id="ARBA00022857"/>
    </source>
</evidence>
<dbReference type="PANTHER" id="PTHR47878:SF1">
    <property type="entry name" value="FLAVODOXIN_FERREDOXIN--NADP REDUCTASE"/>
    <property type="match status" value="1"/>
</dbReference>
<dbReference type="SUPFAM" id="SSF52343">
    <property type="entry name" value="Ferredoxin reductase-like, C-terminal NADP-linked domain"/>
    <property type="match status" value="1"/>
</dbReference>
<gene>
    <name evidence="11" type="ORF">SAMN05444158_7299</name>
</gene>
<keyword evidence="5" id="KW-0547">Nucleotide-binding</keyword>
<dbReference type="PROSITE" id="PS51384">
    <property type="entry name" value="FAD_FR"/>
    <property type="match status" value="1"/>
</dbReference>
<evidence type="ECO:0000313" key="11">
    <source>
        <dbReference type="EMBL" id="SDT58928.1"/>
    </source>
</evidence>
<dbReference type="InterPro" id="IPR051930">
    <property type="entry name" value="FNR_type-1"/>
</dbReference>
<evidence type="ECO:0000256" key="5">
    <source>
        <dbReference type="ARBA" id="ARBA00022741"/>
    </source>
</evidence>
<dbReference type="Pfam" id="PF00175">
    <property type="entry name" value="NAD_binding_1"/>
    <property type="match status" value="1"/>
</dbReference>
<dbReference type="PANTHER" id="PTHR47878">
    <property type="entry name" value="OXIDOREDUCTASE FAD/NAD(P)-BINDING DOMAIN PROTEIN"/>
    <property type="match status" value="1"/>
</dbReference>
<dbReference type="SUPFAM" id="SSF63380">
    <property type="entry name" value="Riboflavin synthase domain-like"/>
    <property type="match status" value="1"/>
</dbReference>
<evidence type="ECO:0000256" key="2">
    <source>
        <dbReference type="ARBA" id="ARBA00008312"/>
    </source>
</evidence>
<keyword evidence="4" id="KW-0285">Flavoprotein</keyword>
<dbReference type="RefSeq" id="WP_146690752.1">
    <property type="nucleotide sequence ID" value="NZ_LT629750.1"/>
</dbReference>
<dbReference type="GO" id="GO:0000166">
    <property type="term" value="F:nucleotide binding"/>
    <property type="evidence" value="ECO:0007669"/>
    <property type="project" value="UniProtKB-KW"/>
</dbReference>
<dbReference type="Gene3D" id="3.40.50.80">
    <property type="entry name" value="Nucleotide-binding domain of ferredoxin-NADP reductase (FNR) module"/>
    <property type="match status" value="1"/>
</dbReference>
<evidence type="ECO:0000313" key="12">
    <source>
        <dbReference type="Proteomes" id="UP000243904"/>
    </source>
</evidence>
<dbReference type="InterPro" id="IPR033892">
    <property type="entry name" value="FNR_bac"/>
</dbReference>
<dbReference type="EMBL" id="LT629750">
    <property type="protein sequence ID" value="SDT58928.1"/>
    <property type="molecule type" value="Genomic_DNA"/>
</dbReference>
<evidence type="ECO:0000256" key="9">
    <source>
        <dbReference type="ARBA" id="ARBA00047776"/>
    </source>
</evidence>
<dbReference type="GO" id="GO:0004324">
    <property type="term" value="F:ferredoxin-NADP+ reductase activity"/>
    <property type="evidence" value="ECO:0007669"/>
    <property type="project" value="UniProtKB-EC"/>
</dbReference>
<dbReference type="InterPro" id="IPR017938">
    <property type="entry name" value="Riboflavin_synthase-like_b-brl"/>
</dbReference>
<keyword evidence="7" id="KW-0521">NADP</keyword>
<comment type="cofactor">
    <cofactor evidence="1">
        <name>FAD</name>
        <dbReference type="ChEBI" id="CHEBI:57692"/>
    </cofactor>
</comment>
<dbReference type="GO" id="GO:0042167">
    <property type="term" value="P:heme catabolic process"/>
    <property type="evidence" value="ECO:0007669"/>
    <property type="project" value="TreeGrafter"/>
</dbReference>
<dbReference type="InterPro" id="IPR001709">
    <property type="entry name" value="Flavoprot_Pyr_Nucl_cyt_Rdtase"/>
</dbReference>
<dbReference type="Proteomes" id="UP000243904">
    <property type="component" value="Chromosome I"/>
</dbReference>
<evidence type="ECO:0000256" key="1">
    <source>
        <dbReference type="ARBA" id="ARBA00001974"/>
    </source>
</evidence>
<dbReference type="InterPro" id="IPR039261">
    <property type="entry name" value="FNR_nucleotide-bd"/>
</dbReference>
<evidence type="ECO:0000256" key="8">
    <source>
        <dbReference type="ARBA" id="ARBA00023002"/>
    </source>
</evidence>
<dbReference type="PRINTS" id="PR00371">
    <property type="entry name" value="FPNCR"/>
</dbReference>
<dbReference type="Pfam" id="PF00970">
    <property type="entry name" value="FAD_binding_6"/>
    <property type="match status" value="1"/>
</dbReference>
<sequence length="257" mass="28562">MSAFQKETVLSVKHWTDSLFSFTATRDPGFRFQNGQFAMIGLEVEGRPLVRAYSMASANHEEALEFFSIKVADGPLTSRLQKIREGDTILVGRKATGTLITGNLIPGKRLLLLSTGTGLAPFASLIKDPDVYENYETIILAHGCRQVSELAYGERLVASLRQDELFGPMIEDKLIYYPTVTREPFRNRGRITDLIASNQLFAEIGLSGLDLETDRVMLCGSPGMLEELHSIFTGRGFTEGNHSEPGHFVIEKAFVER</sequence>
<keyword evidence="6" id="KW-0274">FAD</keyword>
<accession>A0A1H2BL72</accession>
<feature type="domain" description="FAD-binding FR-type" evidence="10">
    <location>
        <begin position="2"/>
        <end position="105"/>
    </location>
</feature>
<comment type="similarity">
    <text evidence="2">Belongs to the ferredoxin--NADP reductase type 1 family.</text>
</comment>
<dbReference type="InterPro" id="IPR008333">
    <property type="entry name" value="Cbr1-like_FAD-bd_dom"/>
</dbReference>
<comment type="catalytic activity">
    <reaction evidence="9">
        <text>2 reduced [2Fe-2S]-[ferredoxin] + NADP(+) + H(+) = 2 oxidized [2Fe-2S]-[ferredoxin] + NADPH</text>
        <dbReference type="Rhea" id="RHEA:20125"/>
        <dbReference type="Rhea" id="RHEA-COMP:10000"/>
        <dbReference type="Rhea" id="RHEA-COMP:10001"/>
        <dbReference type="ChEBI" id="CHEBI:15378"/>
        <dbReference type="ChEBI" id="CHEBI:33737"/>
        <dbReference type="ChEBI" id="CHEBI:33738"/>
        <dbReference type="ChEBI" id="CHEBI:57783"/>
        <dbReference type="ChEBI" id="CHEBI:58349"/>
        <dbReference type="EC" id="1.18.1.2"/>
    </reaction>
</comment>
<protein>
    <recommendedName>
        <fullName evidence="3">ferredoxin--NADP(+) reductase</fullName>
        <ecNumber evidence="3">1.18.1.2</ecNumber>
    </recommendedName>
</protein>
<organism evidence="11 12">
    <name type="scientific">Bradyrhizobium canariense</name>
    <dbReference type="NCBI Taxonomy" id="255045"/>
    <lineage>
        <taxon>Bacteria</taxon>
        <taxon>Pseudomonadati</taxon>
        <taxon>Pseudomonadota</taxon>
        <taxon>Alphaproteobacteria</taxon>
        <taxon>Hyphomicrobiales</taxon>
        <taxon>Nitrobacteraceae</taxon>
        <taxon>Bradyrhizobium</taxon>
    </lineage>
</organism>
<reference evidence="12" key="1">
    <citation type="submission" date="2016-10" db="EMBL/GenBank/DDBJ databases">
        <authorList>
            <person name="Varghese N."/>
            <person name="Submissions S."/>
        </authorList>
    </citation>
    <scope>NUCLEOTIDE SEQUENCE [LARGE SCALE GENOMIC DNA]</scope>
    <source>
        <strain evidence="12">GAS369</strain>
    </source>
</reference>
<proteinExistence type="inferred from homology"/>
<keyword evidence="12" id="KW-1185">Reference proteome</keyword>
<dbReference type="CDD" id="cd06195">
    <property type="entry name" value="FNR1"/>
    <property type="match status" value="1"/>
</dbReference>
<dbReference type="AlphaFoldDB" id="A0A1H2BL72"/>
<evidence type="ECO:0000259" key="10">
    <source>
        <dbReference type="PROSITE" id="PS51384"/>
    </source>
</evidence>
<dbReference type="InterPro" id="IPR001433">
    <property type="entry name" value="OxRdtase_FAD/NAD-bd"/>
</dbReference>
<dbReference type="FunFam" id="2.40.30.10:FF:000018">
    <property type="entry name" value="Ferredoxin--NADP(+) reductase"/>
    <property type="match status" value="1"/>
</dbReference>
<dbReference type="Gene3D" id="2.40.30.10">
    <property type="entry name" value="Translation factors"/>
    <property type="match status" value="1"/>
</dbReference>
<dbReference type="GO" id="GO:0034599">
    <property type="term" value="P:cellular response to oxidative stress"/>
    <property type="evidence" value="ECO:0007669"/>
    <property type="project" value="TreeGrafter"/>
</dbReference>
<dbReference type="InterPro" id="IPR017927">
    <property type="entry name" value="FAD-bd_FR_type"/>
</dbReference>
<evidence type="ECO:0000256" key="4">
    <source>
        <dbReference type="ARBA" id="ARBA00022630"/>
    </source>
</evidence>